<feature type="region of interest" description="Disordered" evidence="1">
    <location>
        <begin position="91"/>
        <end position="131"/>
    </location>
</feature>
<keyword evidence="3" id="KW-1185">Reference proteome</keyword>
<dbReference type="Pfam" id="PF13830">
    <property type="entry name" value="DUF4192"/>
    <property type="match status" value="1"/>
</dbReference>
<evidence type="ECO:0000256" key="1">
    <source>
        <dbReference type="SAM" id="MobiDB-lite"/>
    </source>
</evidence>
<dbReference type="InterPro" id="IPR025447">
    <property type="entry name" value="DUF4192"/>
</dbReference>
<accession>A0A1I1XEA6</accession>
<evidence type="ECO:0000313" key="2">
    <source>
        <dbReference type="EMBL" id="SFE05744.1"/>
    </source>
</evidence>
<protein>
    <recommendedName>
        <fullName evidence="4">DUF4192 domain-containing protein</fullName>
    </recommendedName>
</protein>
<dbReference type="Proteomes" id="UP000198716">
    <property type="component" value="Unassembled WGS sequence"/>
</dbReference>
<organism evidence="2 3">
    <name type="scientific">Actinopolyspora alba</name>
    <dbReference type="NCBI Taxonomy" id="673379"/>
    <lineage>
        <taxon>Bacteria</taxon>
        <taxon>Bacillati</taxon>
        <taxon>Actinomycetota</taxon>
        <taxon>Actinomycetes</taxon>
        <taxon>Actinopolysporales</taxon>
        <taxon>Actinopolysporaceae</taxon>
        <taxon>Actinopolyspora</taxon>
        <taxon>Actinopolyspora alba group</taxon>
    </lineage>
</organism>
<name>A0A1I1XEA6_9ACTN</name>
<evidence type="ECO:0000313" key="3">
    <source>
        <dbReference type="Proteomes" id="UP000198716"/>
    </source>
</evidence>
<dbReference type="RefSeq" id="WP_092927139.1">
    <property type="nucleotide sequence ID" value="NZ_FOMZ01000007.1"/>
</dbReference>
<feature type="compositionally biased region" description="Low complexity" evidence="1">
    <location>
        <begin position="107"/>
        <end position="116"/>
    </location>
</feature>
<dbReference type="AlphaFoldDB" id="A0A1I1XEA6"/>
<sequence length="377" mass="40487">MGSTAKQRTVRLSAPAEYLAAIPHLLGFYPRDSLVLTTLHGGPEVARLGMTARVDLPEPSCRRELAAELVRGPVSHDGPDGLMAAVVATPDAEPASDADPAPDIDPAESGSDAPAAVRPPDPATGDPPHSELVESLRHELRTADIPLVRALWTPEIRPDGIWRCYGEQWDGTVPDPRSSPLAAELAVAGAITFSSREELAASIAPESPETTARWSARLNLMQDEAEPHRGDATMCAADTEAVFAAIRRTARGSPLTEEDLLRVLVALSDYRVRDLAMGIALTVWSRAAEQLWFVLVRKAPEPEVADVAALLAFSAYLRGDGALASVALDRVERTRPAHRLGELLRRALDSGIGPEELAVVVRDTAVDARLMIEQEET</sequence>
<evidence type="ECO:0008006" key="4">
    <source>
        <dbReference type="Google" id="ProtNLM"/>
    </source>
</evidence>
<feature type="compositionally biased region" description="Acidic residues" evidence="1">
    <location>
        <begin position="94"/>
        <end position="106"/>
    </location>
</feature>
<gene>
    <name evidence="2" type="ORF">SAMN04487819_107106</name>
</gene>
<proteinExistence type="predicted"/>
<reference evidence="3" key="1">
    <citation type="submission" date="2016-10" db="EMBL/GenBank/DDBJ databases">
        <authorList>
            <person name="Varghese N."/>
            <person name="Submissions S."/>
        </authorList>
    </citation>
    <scope>NUCLEOTIDE SEQUENCE [LARGE SCALE GENOMIC DNA]</scope>
    <source>
        <strain evidence="3">DSM 45004</strain>
    </source>
</reference>
<dbReference type="EMBL" id="FOMZ01000007">
    <property type="protein sequence ID" value="SFE05744.1"/>
    <property type="molecule type" value="Genomic_DNA"/>
</dbReference>